<feature type="region of interest" description="Disordered" evidence="1">
    <location>
        <begin position="167"/>
        <end position="187"/>
    </location>
</feature>
<feature type="compositionally biased region" description="Low complexity" evidence="1">
    <location>
        <begin position="306"/>
        <end position="315"/>
    </location>
</feature>
<proteinExistence type="predicted"/>
<name>A0A7R8D868_LEPSM</name>
<feature type="transmembrane region" description="Helical" evidence="2">
    <location>
        <begin position="49"/>
        <end position="66"/>
    </location>
</feature>
<dbReference type="Proteomes" id="UP000675881">
    <property type="component" value="Chromosome 8"/>
</dbReference>
<protein>
    <submittedName>
        <fullName evidence="3">(salmon louse) hypothetical protein</fullName>
    </submittedName>
</protein>
<dbReference type="AlphaFoldDB" id="A0A7R8D868"/>
<reference evidence="3" key="1">
    <citation type="submission" date="2021-02" db="EMBL/GenBank/DDBJ databases">
        <authorList>
            <person name="Bekaert M."/>
        </authorList>
    </citation>
    <scope>NUCLEOTIDE SEQUENCE</scope>
    <source>
        <strain evidence="3">IoA-00</strain>
    </source>
</reference>
<dbReference type="OrthoDB" id="10662503at2759"/>
<evidence type="ECO:0000313" key="4">
    <source>
        <dbReference type="Proteomes" id="UP000675881"/>
    </source>
</evidence>
<evidence type="ECO:0000256" key="1">
    <source>
        <dbReference type="SAM" id="MobiDB-lite"/>
    </source>
</evidence>
<feature type="region of interest" description="Disordered" evidence="1">
    <location>
        <begin position="290"/>
        <end position="315"/>
    </location>
</feature>
<keyword evidence="2" id="KW-1133">Transmembrane helix</keyword>
<dbReference type="EMBL" id="HG994587">
    <property type="protein sequence ID" value="CAF3031489.1"/>
    <property type="molecule type" value="Genomic_DNA"/>
</dbReference>
<evidence type="ECO:0000256" key="2">
    <source>
        <dbReference type="SAM" id="Phobius"/>
    </source>
</evidence>
<keyword evidence="2" id="KW-0472">Membrane</keyword>
<feature type="compositionally biased region" description="Acidic residues" evidence="1">
    <location>
        <begin position="290"/>
        <end position="305"/>
    </location>
</feature>
<organism evidence="3 4">
    <name type="scientific">Lepeophtheirus salmonis</name>
    <name type="common">Salmon louse</name>
    <name type="synonym">Caligus salmonis</name>
    <dbReference type="NCBI Taxonomy" id="72036"/>
    <lineage>
        <taxon>Eukaryota</taxon>
        <taxon>Metazoa</taxon>
        <taxon>Ecdysozoa</taxon>
        <taxon>Arthropoda</taxon>
        <taxon>Crustacea</taxon>
        <taxon>Multicrustacea</taxon>
        <taxon>Hexanauplia</taxon>
        <taxon>Copepoda</taxon>
        <taxon>Siphonostomatoida</taxon>
        <taxon>Caligidae</taxon>
        <taxon>Lepeophtheirus</taxon>
    </lineage>
</organism>
<gene>
    <name evidence="3" type="ORF">LSAA_13690</name>
</gene>
<keyword evidence="2" id="KW-0812">Transmembrane</keyword>
<accession>A0A7R8D868</accession>
<sequence>MMENEHIKKEYKIRFCQKRGKFLSRGRDRTRKKEKIIEIRPKKKRGSSFSVLSTSFSSIVYIYIYHIRNILHIEYETLHSEYPNSFISKLASTRFGFIFMMAATNFSKPTKFCPLNAANLPQDLDSSGSFVTDSEVKRTTPSSSFSKVPPIFKRIWYFGKTPTHPISSPVEPFEGRDEEEDDSAKGCSSRFYVPSPLSSPRRMRQRLSTKICKSPLLNRVRKKIEERPGASSSSQNGIMSPSSVRFLKSCAFGSSLNSDDEYPNNLHDCGRIANRFYETKWDAWTTMGEDMTEEDEDDDDLDDESSNSYSSSSSMDDFLQLPIDNSYKKRKEVLLVKGNNSYHTGLLRQEEVDCGPGVEFLVRQQLAFKVDVFSSIYTIKPSRERNDVWGSDIG</sequence>
<keyword evidence="4" id="KW-1185">Reference proteome</keyword>
<evidence type="ECO:0000313" key="3">
    <source>
        <dbReference type="EMBL" id="CAF3031489.1"/>
    </source>
</evidence>